<sequence>MLEKNTNNPWSSDSLFAKSLTYLQQMEASIADDWKYGLWSSLSLELLARAALSNVSPVLLADSKNWRNITFALGSAPTAKKFNPVSISTKEVLARLTELLPEFTEEMAGFCSRHTDDRNAELHSGEVIFGKNGTSRWLPRFYQSCDVLLRSMEKTLDDFVSDSKNAESLIKSLSDDAAKSVKQDISAHSKVWSNKLEHEKNESELQATAWATRQTGHRVKCPSCNTVALLHGSPVGAVATEINEEDDEVIQRQTMLPSSFECIACGLKISGYSKLSACGLGDTFLATTTYTPAEFFELYTEDELQEARDEVEASYSYEEDFNE</sequence>
<dbReference type="AlphaFoldDB" id="A0A1W6U528"/>
<proteinExistence type="predicted"/>
<dbReference type="RefSeq" id="WP_086046664.1">
    <property type="nucleotide sequence ID" value="NZ_CP017889.1"/>
</dbReference>
<organism evidence="1">
    <name type="scientific">Vibrio alginolyticus</name>
    <dbReference type="NCBI Taxonomy" id="663"/>
    <lineage>
        <taxon>Bacteria</taxon>
        <taxon>Pseudomonadati</taxon>
        <taxon>Pseudomonadota</taxon>
        <taxon>Gammaproteobacteria</taxon>
        <taxon>Vibrionales</taxon>
        <taxon>Vibrionaceae</taxon>
        <taxon>Vibrio</taxon>
    </lineage>
</organism>
<gene>
    <name evidence="1" type="ORF">K05K4_12880</name>
</gene>
<evidence type="ECO:0000313" key="1">
    <source>
        <dbReference type="EMBL" id="ARP18126.1"/>
    </source>
</evidence>
<accession>A0A1W6U528</accession>
<reference evidence="1" key="1">
    <citation type="submission" date="2016-10" db="EMBL/GenBank/DDBJ databases">
        <title>The High Quality Genome of Vibrio alginolyticus K01M1.</title>
        <authorList>
            <person name="Wendling C."/>
            <person name="Chibani C.M."/>
            <person name="Hertel R."/>
            <person name="Sproer C."/>
            <person name="Bunk B."/>
            <person name="Overmann J."/>
            <person name="Roth O."/>
            <person name="Liesegang H."/>
        </authorList>
    </citation>
    <scope>NUCLEOTIDE SEQUENCE</scope>
    <source>
        <strain evidence="1">K05K4</strain>
    </source>
</reference>
<name>A0A1W6U528_VIBAL</name>
<dbReference type="EMBL" id="CP017902">
    <property type="protein sequence ID" value="ARP18126.1"/>
    <property type="molecule type" value="Genomic_DNA"/>
</dbReference>
<protein>
    <submittedName>
        <fullName evidence="1">Uncharacterized protein</fullName>
    </submittedName>
</protein>